<reference evidence="1 2" key="1">
    <citation type="submission" date="2020-08" db="EMBL/GenBank/DDBJ databases">
        <title>Cohnella phylogeny.</title>
        <authorList>
            <person name="Dunlap C."/>
        </authorList>
    </citation>
    <scope>NUCLEOTIDE SEQUENCE [LARGE SCALE GENOMIC DNA]</scope>
    <source>
        <strain evidence="1 2">CBP 2801</strain>
    </source>
</reference>
<accession>A0A7X0ST19</accession>
<dbReference type="AlphaFoldDB" id="A0A7X0ST19"/>
<name>A0A7X0ST19_9BACL</name>
<dbReference type="RefSeq" id="WP_185133233.1">
    <property type="nucleotide sequence ID" value="NZ_JACJVO010000051.1"/>
</dbReference>
<sequence length="75" mass="8582">MAYRSKPVEDLPHEDTKIWTCENKECNGWIRDDFAFADVPVCHLCHSPMISSVKNLPQIINPDKDIKSKSLGVRI</sequence>
<protein>
    <submittedName>
        <fullName evidence="1">Cold-shock protein</fullName>
    </submittedName>
</protein>
<evidence type="ECO:0000313" key="1">
    <source>
        <dbReference type="EMBL" id="MBB6735582.1"/>
    </source>
</evidence>
<organism evidence="1 2">
    <name type="scientific">Cohnella zeiphila</name>
    <dbReference type="NCBI Taxonomy" id="2761120"/>
    <lineage>
        <taxon>Bacteria</taxon>
        <taxon>Bacillati</taxon>
        <taxon>Bacillota</taxon>
        <taxon>Bacilli</taxon>
        <taxon>Bacillales</taxon>
        <taxon>Paenibacillaceae</taxon>
        <taxon>Cohnella</taxon>
    </lineage>
</organism>
<gene>
    <name evidence="1" type="ORF">H7C18_32200</name>
</gene>
<proteinExistence type="predicted"/>
<dbReference type="InterPro" id="IPR025916">
    <property type="entry name" value="YdjO"/>
</dbReference>
<comment type="caution">
    <text evidence="1">The sequence shown here is derived from an EMBL/GenBank/DDBJ whole genome shotgun (WGS) entry which is preliminary data.</text>
</comment>
<evidence type="ECO:0000313" key="2">
    <source>
        <dbReference type="Proteomes" id="UP000564644"/>
    </source>
</evidence>
<dbReference type="EMBL" id="JACJVO010000051">
    <property type="protein sequence ID" value="MBB6735582.1"/>
    <property type="molecule type" value="Genomic_DNA"/>
</dbReference>
<keyword evidence="2" id="KW-1185">Reference proteome</keyword>
<dbReference type="Pfam" id="PF14169">
    <property type="entry name" value="YdjO"/>
    <property type="match status" value="1"/>
</dbReference>
<dbReference type="Proteomes" id="UP000564644">
    <property type="component" value="Unassembled WGS sequence"/>
</dbReference>